<name>A0ABW0EXM7_9PSEU</name>
<evidence type="ECO:0000313" key="3">
    <source>
        <dbReference type="Proteomes" id="UP001596157"/>
    </source>
</evidence>
<dbReference type="RefSeq" id="WP_378250904.1">
    <property type="nucleotide sequence ID" value="NZ_JBHSKF010000020.1"/>
</dbReference>
<feature type="region of interest" description="Disordered" evidence="1">
    <location>
        <begin position="39"/>
        <end position="76"/>
    </location>
</feature>
<gene>
    <name evidence="2" type="ORF">ACFPM7_28435</name>
</gene>
<reference evidence="3" key="1">
    <citation type="journal article" date="2019" name="Int. J. Syst. Evol. Microbiol.">
        <title>The Global Catalogue of Microorganisms (GCM) 10K type strain sequencing project: providing services to taxonomists for standard genome sequencing and annotation.</title>
        <authorList>
            <consortium name="The Broad Institute Genomics Platform"/>
            <consortium name="The Broad Institute Genome Sequencing Center for Infectious Disease"/>
            <person name="Wu L."/>
            <person name="Ma J."/>
        </authorList>
    </citation>
    <scope>NUCLEOTIDE SEQUENCE [LARGE SCALE GENOMIC DNA]</scope>
    <source>
        <strain evidence="3">CCUG 59778</strain>
    </source>
</reference>
<comment type="caution">
    <text evidence="2">The sequence shown here is derived from an EMBL/GenBank/DDBJ whole genome shotgun (WGS) entry which is preliminary data.</text>
</comment>
<evidence type="ECO:0000256" key="1">
    <source>
        <dbReference type="SAM" id="MobiDB-lite"/>
    </source>
</evidence>
<dbReference type="Proteomes" id="UP001596157">
    <property type="component" value="Unassembled WGS sequence"/>
</dbReference>
<organism evidence="2 3">
    <name type="scientific">Actinokineospora guangxiensis</name>
    <dbReference type="NCBI Taxonomy" id="1490288"/>
    <lineage>
        <taxon>Bacteria</taxon>
        <taxon>Bacillati</taxon>
        <taxon>Actinomycetota</taxon>
        <taxon>Actinomycetes</taxon>
        <taxon>Pseudonocardiales</taxon>
        <taxon>Pseudonocardiaceae</taxon>
        <taxon>Actinokineospora</taxon>
    </lineage>
</organism>
<accession>A0ABW0EXM7</accession>
<protein>
    <submittedName>
        <fullName evidence="2">HSP18 transcriptional regulator</fullName>
    </submittedName>
</protein>
<evidence type="ECO:0000313" key="2">
    <source>
        <dbReference type="EMBL" id="MFC5290995.1"/>
    </source>
</evidence>
<keyword evidence="3" id="KW-1185">Reference proteome</keyword>
<proteinExistence type="predicted"/>
<dbReference type="EMBL" id="JBHSKF010000020">
    <property type="protein sequence ID" value="MFC5290995.1"/>
    <property type="molecule type" value="Genomic_DNA"/>
</dbReference>
<sequence length="249" mass="25432">MSDGVPSGEGDRAQAGLQARYGDLSAFALLNAVAASAENAGAGDTGGPGRVAGPAGLPGESGTAGDGLAASTGPPPDGEQILAALVVLRSLRAQLSDLEPRLIASARALGTSWASLAPALGVASRQAAERRYLRLRPDADHPTGEARVRAERDRRAGDRAVTAWAADHAATLRALAAQISTLPNLAPAAQHHADALHDALATPHPGDLLTPLDEAAPHLRPDHPALAARIDAVSAQTTQIRRDSHNRLG</sequence>